<dbReference type="Proteomes" id="UP001629260">
    <property type="component" value="Unassembled WGS sequence"/>
</dbReference>
<protein>
    <submittedName>
        <fullName evidence="2">DUF2357 domain-containing protein</fullName>
    </submittedName>
</protein>
<proteinExistence type="predicted"/>
<dbReference type="EMBL" id="JBELQA010000002">
    <property type="protein sequence ID" value="MFL9830009.1"/>
    <property type="molecule type" value="Genomic_DNA"/>
</dbReference>
<sequence length="788" mass="91719">MEEFKQHIQIPLTFFNNIDFLEIYPENKARLFEITENEANENGESTFQILEGNCYEYAFTNKKYRLHCSIDGVVSTSKREPSTGRLVPNIYVGTLTLFVTDITQENKEFSITLEVLATKFDTELDKSYRENYRFMLKDITDKCTELLMQINSPVEQNFETDFSRNNETIYQRFSFINAIIQNKDFEEAVLKIIASPKTNWDTEEEVVDIRRIKRFNNAASKQITSGSIRIPLQSKHPLFKIGITSIPNKINSHKKIEHADTSENRFIKHALEVFLRFAEDCQKYFKDKGYARPSAEASNLVTKLEGFLSQSFFKDISRPTSLKLNSPVLQRKSGYREVLSTWLQFDLASKLVWKGGDDVYKAGKRDIATLYEYWLFFTLYDLFKAKFKIKDIEHEEQPYNHLIEPTIDGLNVMVKQGKHTALYGDFITENRTLKVKFSFNRSFKGGTKYTDDQAGSYTTTLRPDYTLSVWPAILKEKEAEKQELIVHIHFDAKYKVTQFQIQTSTDSDLIEQEENNERKGIYKNADLLKMHAYKDAIRRSGGAYVLYPGTEKKEIRGFHEIIPGLGAFAINPTNNNNDISELSKFIDLVIDHLLDRASQRENISHKIHQIYQIDKEDDNILHAPIPEYLNGKKLIPDDTFVLVGYATTNERFNWYEENGKYIFRMDEEMGSLELNNEVVNAKYLLLRRSGESTASNIYEIKSRGPKVFSTIHLDKLKYPPSKKPKDYYLAIEIQKITTSEFQNVSWDFKELEEYKETQEIIKNPYSKVGMPFTVSLTKLMKTKQKKLL</sequence>
<evidence type="ECO:0000259" key="1">
    <source>
        <dbReference type="Pfam" id="PF09823"/>
    </source>
</evidence>
<dbReference type="RefSeq" id="WP_408080220.1">
    <property type="nucleotide sequence ID" value="NZ_JBELQA010000002.1"/>
</dbReference>
<evidence type="ECO:0000313" key="3">
    <source>
        <dbReference type="Proteomes" id="UP001629260"/>
    </source>
</evidence>
<dbReference type="Pfam" id="PF04411">
    <property type="entry name" value="PDDEXK_7"/>
    <property type="match status" value="1"/>
</dbReference>
<feature type="domain" description="DUF2357" evidence="1">
    <location>
        <begin position="83"/>
        <end position="342"/>
    </location>
</feature>
<evidence type="ECO:0000313" key="2">
    <source>
        <dbReference type="EMBL" id="MFL9830009.1"/>
    </source>
</evidence>
<reference evidence="2 3" key="1">
    <citation type="submission" date="2024-06" db="EMBL/GenBank/DDBJ databases">
        <authorList>
            <person name="Kaempfer P."/>
            <person name="Viver T."/>
        </authorList>
    </citation>
    <scope>NUCLEOTIDE SEQUENCE [LARGE SCALE GENOMIC DNA]</scope>
    <source>
        <strain evidence="2 3">ST-87</strain>
    </source>
</reference>
<dbReference type="InterPro" id="IPR018633">
    <property type="entry name" value="DUF2357"/>
</dbReference>
<gene>
    <name evidence="2" type="ORF">ABS764_04015</name>
</gene>
<name>A0ABW8XQ51_9FLAO</name>
<dbReference type="InterPro" id="IPR007505">
    <property type="entry name" value="PDDEXK_7"/>
</dbReference>
<organism evidence="2 3">
    <name type="scientific">Flavobacterium plantiphilum</name>
    <dbReference type="NCBI Taxonomy" id="3163297"/>
    <lineage>
        <taxon>Bacteria</taxon>
        <taxon>Pseudomonadati</taxon>
        <taxon>Bacteroidota</taxon>
        <taxon>Flavobacteriia</taxon>
        <taxon>Flavobacteriales</taxon>
        <taxon>Flavobacteriaceae</taxon>
        <taxon>Flavobacterium</taxon>
    </lineage>
</organism>
<accession>A0ABW8XQ51</accession>
<keyword evidence="3" id="KW-1185">Reference proteome</keyword>
<comment type="caution">
    <text evidence="2">The sequence shown here is derived from an EMBL/GenBank/DDBJ whole genome shotgun (WGS) entry which is preliminary data.</text>
</comment>
<dbReference type="Pfam" id="PF09823">
    <property type="entry name" value="DUF2357"/>
    <property type="match status" value="1"/>
</dbReference>